<dbReference type="SUPFAM" id="SSF55729">
    <property type="entry name" value="Acyl-CoA N-acyltransferases (Nat)"/>
    <property type="match status" value="1"/>
</dbReference>
<dbReference type="AlphaFoldDB" id="L8TQ64"/>
<proteinExistence type="predicted"/>
<feature type="domain" description="N-acetyltransferase" evidence="3">
    <location>
        <begin position="7"/>
        <end position="181"/>
    </location>
</feature>
<accession>L8TQ64</accession>
<dbReference type="PANTHER" id="PTHR43877">
    <property type="entry name" value="AMINOALKYLPHOSPHONATE N-ACETYLTRANSFERASE-RELATED-RELATED"/>
    <property type="match status" value="1"/>
</dbReference>
<dbReference type="InterPro" id="IPR050832">
    <property type="entry name" value="Bact_Acetyltransf"/>
</dbReference>
<reference evidence="5" key="1">
    <citation type="journal article" date="2013" name="Genome Announc.">
        <title>Draft Genome Sequence of the 2-Chloro-4-Nitrophenol-Degrading Bacterium Arthrobacter sp. Strain SJCon.</title>
        <authorList>
            <person name="Vikram S."/>
            <person name="Kumar S."/>
            <person name="Vaidya B."/>
            <person name="Pinnaka A.K."/>
            <person name="Raghava G.P."/>
        </authorList>
    </citation>
    <scope>NUCLEOTIDE SEQUENCE [LARGE SCALE GENOMIC DNA]</scope>
    <source>
        <strain evidence="5">SJCon</strain>
    </source>
</reference>
<dbReference type="PATRIC" id="fig|683150.5.peg.3092"/>
<evidence type="ECO:0000259" key="3">
    <source>
        <dbReference type="PROSITE" id="PS51186"/>
    </source>
</evidence>
<evidence type="ECO:0000313" key="4">
    <source>
        <dbReference type="EMBL" id="ELT43836.1"/>
    </source>
</evidence>
<gene>
    <name evidence="4" type="ORF">G205_15775</name>
</gene>
<dbReference type="Pfam" id="PF00583">
    <property type="entry name" value="Acetyltransf_1"/>
    <property type="match status" value="1"/>
</dbReference>
<dbReference type="GO" id="GO:0016747">
    <property type="term" value="F:acyltransferase activity, transferring groups other than amino-acyl groups"/>
    <property type="evidence" value="ECO:0007669"/>
    <property type="project" value="InterPro"/>
</dbReference>
<keyword evidence="5" id="KW-1185">Reference proteome</keyword>
<sequence>MEGTMSHTIRKATPDDAGALAALAAVTFPLACPPSSSPEDISAHLANTLTERHFRGYLADPDVTVLVLDSGHRLNGYSLLVNRPAADPDVASALTLLPSVEVSKCYVHPEHHGLGAAAELMHASLQAAADAGGAGAWLGVNSQNARAIRFYEKSGFRKVGTKSFQLGRTVEHDFVLEREVP</sequence>
<evidence type="ECO:0000313" key="5">
    <source>
        <dbReference type="Proteomes" id="UP000011189"/>
    </source>
</evidence>
<evidence type="ECO:0000256" key="2">
    <source>
        <dbReference type="ARBA" id="ARBA00023315"/>
    </source>
</evidence>
<name>L8TQ64_9MICC</name>
<comment type="caution">
    <text evidence="4">The sequence shown here is derived from an EMBL/GenBank/DDBJ whole genome shotgun (WGS) entry which is preliminary data.</text>
</comment>
<dbReference type="InterPro" id="IPR016181">
    <property type="entry name" value="Acyl_CoA_acyltransferase"/>
</dbReference>
<protein>
    <submittedName>
        <fullName evidence="4">N-acetyltransferase GCN5</fullName>
    </submittedName>
</protein>
<organism evidence="4 5">
    <name type="scientific">Arthrobacter nitrophenolicus</name>
    <dbReference type="NCBI Taxonomy" id="683150"/>
    <lineage>
        <taxon>Bacteria</taxon>
        <taxon>Bacillati</taxon>
        <taxon>Actinomycetota</taxon>
        <taxon>Actinomycetes</taxon>
        <taxon>Micrococcales</taxon>
        <taxon>Micrococcaceae</taxon>
        <taxon>Arthrobacter</taxon>
    </lineage>
</organism>
<dbReference type="InterPro" id="IPR000182">
    <property type="entry name" value="GNAT_dom"/>
</dbReference>
<keyword evidence="1 4" id="KW-0808">Transferase</keyword>
<evidence type="ECO:0000256" key="1">
    <source>
        <dbReference type="ARBA" id="ARBA00022679"/>
    </source>
</evidence>
<keyword evidence="2" id="KW-0012">Acyltransferase</keyword>
<dbReference type="PROSITE" id="PS51186">
    <property type="entry name" value="GNAT"/>
    <property type="match status" value="1"/>
</dbReference>
<dbReference type="Gene3D" id="3.40.630.30">
    <property type="match status" value="1"/>
</dbReference>
<dbReference type="Proteomes" id="UP000011189">
    <property type="component" value="Unassembled WGS sequence"/>
</dbReference>
<dbReference type="EMBL" id="AOFD01000037">
    <property type="protein sequence ID" value="ELT43836.1"/>
    <property type="molecule type" value="Genomic_DNA"/>
</dbReference>